<sequence length="103" mass="11608">MTFIERRQLWQDRLRQQGESGLSPAQWCDAHGIKRRQFQDWQRRLATASASPDQARWVAVTLQPDTPPSAKALVIRVGPATIEVTPGVSLEWLTDVVRALSVC</sequence>
<organism evidence="1 2">
    <name type="scientific">Paenibacillus popilliae ATCC 14706</name>
    <dbReference type="NCBI Taxonomy" id="1212764"/>
    <lineage>
        <taxon>Bacteria</taxon>
        <taxon>Bacillati</taxon>
        <taxon>Bacillota</taxon>
        <taxon>Bacilli</taxon>
        <taxon>Bacillales</taxon>
        <taxon>Paenibacillaceae</taxon>
        <taxon>Paenibacillus</taxon>
    </lineage>
</organism>
<proteinExistence type="predicted"/>
<keyword evidence="2" id="KW-1185">Reference proteome</keyword>
<reference evidence="1 2" key="1">
    <citation type="submission" date="2012-10" db="EMBL/GenBank/DDBJ databases">
        <title>Draft Genome Sequence of Paenibacillus popilliae ATCC 14706T.</title>
        <authorList>
            <person name="Iiyama K."/>
            <person name="Mori K."/>
            <person name="Mon H."/>
            <person name="Chieda Y."/>
            <person name="Lee J.M."/>
            <person name="Kusakabe T."/>
            <person name="Tashiro K."/>
            <person name="Asano S."/>
            <person name="Yasunaga-Aoki C."/>
            <person name="Shimizu S."/>
        </authorList>
    </citation>
    <scope>NUCLEOTIDE SEQUENCE [LARGE SCALE GENOMIC DNA]</scope>
    <source>
        <strain evidence="1 2">ATCC 14706</strain>
    </source>
</reference>
<protein>
    <submittedName>
        <fullName evidence="1">Uncharacterized protein</fullName>
    </submittedName>
</protein>
<comment type="caution">
    <text evidence="1">The sequence shown here is derived from an EMBL/GenBank/DDBJ whole genome shotgun (WGS) entry which is preliminary data.</text>
</comment>
<dbReference type="AlphaFoldDB" id="M9LXN8"/>
<dbReference type="EMBL" id="BALG01000007">
    <property type="protein sequence ID" value="GAC40799.1"/>
    <property type="molecule type" value="Genomic_DNA"/>
</dbReference>
<dbReference type="Proteomes" id="UP000029453">
    <property type="component" value="Unassembled WGS sequence"/>
</dbReference>
<gene>
    <name evidence="1" type="ORF">PPOP_0126</name>
</gene>
<dbReference type="NCBIfam" id="NF047593">
    <property type="entry name" value="IS66_ISAeme5_TnpA"/>
    <property type="match status" value="1"/>
</dbReference>
<evidence type="ECO:0000313" key="1">
    <source>
        <dbReference type="EMBL" id="GAC40799.1"/>
    </source>
</evidence>
<name>M9LXN8_PAEPP</name>
<evidence type="ECO:0000313" key="2">
    <source>
        <dbReference type="Proteomes" id="UP000029453"/>
    </source>
</evidence>
<accession>M9LXN8</accession>